<evidence type="ECO:0000313" key="7">
    <source>
        <dbReference type="Ensembl" id="ENSGWIP00000044476.1"/>
    </source>
</evidence>
<dbReference type="InterPro" id="IPR012337">
    <property type="entry name" value="RNaseH-like_sf"/>
</dbReference>
<dbReference type="PANTHER" id="PTHR47501:SF5">
    <property type="entry name" value="HAT C-TERMINAL DIMERISATION DOMAIN-CONTAINING PROTEIN"/>
    <property type="match status" value="1"/>
</dbReference>
<evidence type="ECO:0000256" key="5">
    <source>
        <dbReference type="SAM" id="MobiDB-lite"/>
    </source>
</evidence>
<protein>
    <recommendedName>
        <fullName evidence="6">BED-type domain-containing protein</fullName>
    </recommendedName>
</protein>
<evidence type="ECO:0000256" key="3">
    <source>
        <dbReference type="ARBA" id="ARBA00022833"/>
    </source>
</evidence>
<reference evidence="7" key="3">
    <citation type="submission" date="2025-09" db="UniProtKB">
        <authorList>
            <consortium name="Ensembl"/>
        </authorList>
    </citation>
    <scope>IDENTIFICATION</scope>
</reference>
<evidence type="ECO:0000259" key="6">
    <source>
        <dbReference type="PROSITE" id="PS50808"/>
    </source>
</evidence>
<dbReference type="InterPro" id="IPR003656">
    <property type="entry name" value="Znf_BED"/>
</dbReference>
<sequence>MEESEQDSVIEDDTADTERQETRNPWPYLKELFAVVGYKNDSWRMQCILCLPKKHELLAFKNSPSNLKKHIQRKHANHLERYKNLTAAPLKRKSSTSDEGSSKQLKLWDVKRVSQKSVDEFILNFVIQGLHPGSIVEQQGFKAMINRLQPDVTIISRGTMINSVEKATVEMKENLKAAMNEVEFIATTTDCWTAHRRSFLGVTAHWIETEIMTRCSVALACKQLRGSHTFDSLARAPNDIHTEFNIRDKIVRTTTDNGSNFIKAFRVYGEGEENNNQERQSESDASENSEGEERDQEGNINFIEATTLLNEDDGLEYKLPRHHRCACHLLNLVSTVDVSDANANATYKRLSRSAFSKCWGLWNKSGRSTAAAEIIEEKCKLQLLRPNDTRWNSMHLAVERIIRIMREQGEGAITAVCTTLQLPMFSPAETAFLSEYVKIMCPVAKAIYVLQGETNVQMGWLIPTITPLKTTLQHLRLSSKCCVPLIDALQSGLQKRFGEMLKDPELIAASILVPKFRRCWTTDEGLLQLGLDYIKSHLKELPVTVSDSTPSSEEEDFFSPIKQGNLQENTEQLESYLACPNDTMEVLKSFPAVLNLSLQLNTPLPASAACERLFSTAGLIFRPKRFAFPLIYRDGSIFPLYSLVIL</sequence>
<reference evidence="7" key="2">
    <citation type="submission" date="2025-08" db="UniProtKB">
        <authorList>
            <consortium name="Ensembl"/>
        </authorList>
    </citation>
    <scope>IDENTIFICATION</scope>
</reference>
<dbReference type="GO" id="GO:0008270">
    <property type="term" value="F:zinc ion binding"/>
    <property type="evidence" value="ECO:0007669"/>
    <property type="project" value="UniProtKB-KW"/>
</dbReference>
<dbReference type="AlphaFoldDB" id="A0A8C5HH71"/>
<evidence type="ECO:0000256" key="1">
    <source>
        <dbReference type="ARBA" id="ARBA00022723"/>
    </source>
</evidence>
<keyword evidence="1" id="KW-0479">Metal-binding</keyword>
<keyword evidence="3" id="KW-0862">Zinc</keyword>
<feature type="domain" description="BED-type" evidence="6">
    <location>
        <begin position="20"/>
        <end position="82"/>
    </location>
</feature>
<accession>A0A8C5HH71</accession>
<dbReference type="SUPFAM" id="SSF53098">
    <property type="entry name" value="Ribonuclease H-like"/>
    <property type="match status" value="1"/>
</dbReference>
<reference evidence="7" key="1">
    <citation type="submission" date="2020-06" db="EMBL/GenBank/DDBJ databases">
        <authorList>
            <consortium name="Wellcome Sanger Institute Data Sharing"/>
        </authorList>
    </citation>
    <scope>NUCLEOTIDE SEQUENCE [LARGE SCALE GENOMIC DNA]</scope>
</reference>
<proteinExistence type="predicted"/>
<keyword evidence="2 4" id="KW-0863">Zinc-finger</keyword>
<evidence type="ECO:0000313" key="8">
    <source>
        <dbReference type="Proteomes" id="UP000694680"/>
    </source>
</evidence>
<evidence type="ECO:0000256" key="4">
    <source>
        <dbReference type="PROSITE-ProRule" id="PRU00027"/>
    </source>
</evidence>
<name>A0A8C5HH71_GOUWI</name>
<feature type="region of interest" description="Disordered" evidence="5">
    <location>
        <begin position="272"/>
        <end position="297"/>
    </location>
</feature>
<feature type="compositionally biased region" description="Acidic residues" evidence="5">
    <location>
        <begin position="284"/>
        <end position="295"/>
    </location>
</feature>
<keyword evidence="8" id="KW-1185">Reference proteome</keyword>
<dbReference type="PANTHER" id="PTHR47501">
    <property type="entry name" value="TRANSPOSASE-RELATED"/>
    <property type="match status" value="1"/>
</dbReference>
<dbReference type="Ensembl" id="ENSGWIT00000048215.1">
    <property type="protein sequence ID" value="ENSGWIP00000044476.1"/>
    <property type="gene ID" value="ENSGWIG00000022134.1"/>
</dbReference>
<dbReference type="PROSITE" id="PS50808">
    <property type="entry name" value="ZF_BED"/>
    <property type="match status" value="1"/>
</dbReference>
<feature type="region of interest" description="Disordered" evidence="5">
    <location>
        <begin position="1"/>
        <end position="21"/>
    </location>
</feature>
<feature type="compositionally biased region" description="Acidic residues" evidence="5">
    <location>
        <begin position="1"/>
        <end position="15"/>
    </location>
</feature>
<dbReference type="GO" id="GO:0003677">
    <property type="term" value="F:DNA binding"/>
    <property type="evidence" value="ECO:0007669"/>
    <property type="project" value="InterPro"/>
</dbReference>
<dbReference type="Proteomes" id="UP000694680">
    <property type="component" value="Chromosome 20"/>
</dbReference>
<organism evidence="7 8">
    <name type="scientific">Gouania willdenowi</name>
    <name type="common">Blunt-snouted clingfish</name>
    <name type="synonym">Lepadogaster willdenowi</name>
    <dbReference type="NCBI Taxonomy" id="441366"/>
    <lineage>
        <taxon>Eukaryota</taxon>
        <taxon>Metazoa</taxon>
        <taxon>Chordata</taxon>
        <taxon>Craniata</taxon>
        <taxon>Vertebrata</taxon>
        <taxon>Euteleostomi</taxon>
        <taxon>Actinopterygii</taxon>
        <taxon>Neopterygii</taxon>
        <taxon>Teleostei</taxon>
        <taxon>Neoteleostei</taxon>
        <taxon>Acanthomorphata</taxon>
        <taxon>Ovalentaria</taxon>
        <taxon>Blenniimorphae</taxon>
        <taxon>Blenniiformes</taxon>
        <taxon>Gobiesocoidei</taxon>
        <taxon>Gobiesocidae</taxon>
        <taxon>Gobiesocinae</taxon>
        <taxon>Gouania</taxon>
    </lineage>
</organism>
<dbReference type="SUPFAM" id="SSF140996">
    <property type="entry name" value="Hermes dimerisation domain"/>
    <property type="match status" value="1"/>
</dbReference>
<evidence type="ECO:0000256" key="2">
    <source>
        <dbReference type="ARBA" id="ARBA00022771"/>
    </source>
</evidence>